<reference evidence="7" key="1">
    <citation type="journal article" date="2012" name="Science">
        <title>The Paleozoic origin of enzymatic lignin decomposition reconstructed from 31 fungal genomes.</title>
        <authorList>
            <person name="Floudas D."/>
            <person name="Binder M."/>
            <person name="Riley R."/>
            <person name="Barry K."/>
            <person name="Blanchette R.A."/>
            <person name="Henrissat B."/>
            <person name="Martinez A.T."/>
            <person name="Otillar R."/>
            <person name="Spatafora J.W."/>
            <person name="Yadav J.S."/>
            <person name="Aerts A."/>
            <person name="Benoit I."/>
            <person name="Boyd A."/>
            <person name="Carlson A."/>
            <person name="Copeland A."/>
            <person name="Coutinho P.M."/>
            <person name="de Vries R.P."/>
            <person name="Ferreira P."/>
            <person name="Findley K."/>
            <person name="Foster B."/>
            <person name="Gaskell J."/>
            <person name="Glotzer D."/>
            <person name="Gorecki P."/>
            <person name="Heitman J."/>
            <person name="Hesse C."/>
            <person name="Hori C."/>
            <person name="Igarashi K."/>
            <person name="Jurgens J.A."/>
            <person name="Kallen N."/>
            <person name="Kersten P."/>
            <person name="Kohler A."/>
            <person name="Kuees U."/>
            <person name="Kumar T.K.A."/>
            <person name="Kuo A."/>
            <person name="LaButti K."/>
            <person name="Larrondo L.F."/>
            <person name="Lindquist E."/>
            <person name="Ling A."/>
            <person name="Lombard V."/>
            <person name="Lucas S."/>
            <person name="Lundell T."/>
            <person name="Martin R."/>
            <person name="McLaughlin D.J."/>
            <person name="Morgenstern I."/>
            <person name="Morin E."/>
            <person name="Murat C."/>
            <person name="Nagy L.G."/>
            <person name="Nolan M."/>
            <person name="Ohm R.A."/>
            <person name="Patyshakuliyeva A."/>
            <person name="Rokas A."/>
            <person name="Ruiz-Duenas F.J."/>
            <person name="Sabat G."/>
            <person name="Salamov A."/>
            <person name="Samejima M."/>
            <person name="Schmutz J."/>
            <person name="Slot J.C."/>
            <person name="St John F."/>
            <person name="Stenlid J."/>
            <person name="Sun H."/>
            <person name="Sun S."/>
            <person name="Syed K."/>
            <person name="Tsang A."/>
            <person name="Wiebenga A."/>
            <person name="Young D."/>
            <person name="Pisabarro A."/>
            <person name="Eastwood D.C."/>
            <person name="Martin F."/>
            <person name="Cullen D."/>
            <person name="Grigoriev I.V."/>
            <person name="Hibbett D.S."/>
        </authorList>
    </citation>
    <scope>NUCLEOTIDE SEQUENCE [LARGE SCALE GENOMIC DNA]</scope>
    <source>
        <strain evidence="7">RWD-64-598 SS2</strain>
    </source>
</reference>
<evidence type="ECO:0000256" key="3">
    <source>
        <dbReference type="ARBA" id="ARBA00023002"/>
    </source>
</evidence>
<dbReference type="PANTHER" id="PTHR43827:SF3">
    <property type="entry name" value="NADP-DEPENDENT OXIDOREDUCTASE DOMAIN-CONTAINING PROTEIN"/>
    <property type="match status" value="1"/>
</dbReference>
<proteinExistence type="inferred from homology"/>
<dbReference type="InterPro" id="IPR036812">
    <property type="entry name" value="NAD(P)_OxRdtase_dom_sf"/>
</dbReference>
<dbReference type="OrthoDB" id="416253at2759"/>
<keyword evidence="2" id="KW-0521">NADP</keyword>
<keyword evidence="7" id="KW-1185">Reference proteome</keyword>
<feature type="transmembrane region" description="Helical" evidence="4">
    <location>
        <begin position="292"/>
        <end position="310"/>
    </location>
</feature>
<dbReference type="Gene3D" id="3.20.20.100">
    <property type="entry name" value="NADP-dependent oxidoreductase domain"/>
    <property type="match status" value="1"/>
</dbReference>
<dbReference type="Pfam" id="PF00248">
    <property type="entry name" value="Aldo_ket_red"/>
    <property type="match status" value="1"/>
</dbReference>
<evidence type="ECO:0000313" key="7">
    <source>
        <dbReference type="Proteomes" id="UP000053558"/>
    </source>
</evidence>
<dbReference type="GeneID" id="19198484"/>
<comment type="similarity">
    <text evidence="1">Belongs to the aldo/keto reductase family.</text>
</comment>
<dbReference type="SUPFAM" id="SSF51430">
    <property type="entry name" value="NAD(P)-linked oxidoreductase"/>
    <property type="match status" value="1"/>
</dbReference>
<feature type="transmembrane region" description="Helical" evidence="4">
    <location>
        <begin position="330"/>
        <end position="350"/>
    </location>
</feature>
<organism evidence="6 7">
    <name type="scientific">Coniophora puteana (strain RWD-64-598)</name>
    <name type="common">Brown rot fungus</name>
    <dbReference type="NCBI Taxonomy" id="741705"/>
    <lineage>
        <taxon>Eukaryota</taxon>
        <taxon>Fungi</taxon>
        <taxon>Dikarya</taxon>
        <taxon>Basidiomycota</taxon>
        <taxon>Agaricomycotina</taxon>
        <taxon>Agaricomycetes</taxon>
        <taxon>Agaricomycetidae</taxon>
        <taxon>Boletales</taxon>
        <taxon>Coniophorineae</taxon>
        <taxon>Coniophoraceae</taxon>
        <taxon>Coniophora</taxon>
    </lineage>
</organism>
<evidence type="ECO:0000313" key="6">
    <source>
        <dbReference type="EMBL" id="EIW81210.1"/>
    </source>
</evidence>
<dbReference type="OMA" id="LFITTKW"/>
<name>A0A5M3MQ68_CONPW</name>
<dbReference type="RefSeq" id="XP_007768616.1">
    <property type="nucleotide sequence ID" value="XM_007770426.1"/>
</dbReference>
<dbReference type="GO" id="GO:0016616">
    <property type="term" value="F:oxidoreductase activity, acting on the CH-OH group of donors, NAD or NADP as acceptor"/>
    <property type="evidence" value="ECO:0007669"/>
    <property type="project" value="UniProtKB-ARBA"/>
</dbReference>
<dbReference type="PRINTS" id="PR00069">
    <property type="entry name" value="ALDKETRDTASE"/>
</dbReference>
<comment type="caution">
    <text evidence="6">The sequence shown here is derived from an EMBL/GenBank/DDBJ whole genome shotgun (WGS) entry which is preliminary data.</text>
</comment>
<dbReference type="EMBL" id="JH711578">
    <property type="protein sequence ID" value="EIW81210.1"/>
    <property type="molecule type" value="Genomic_DNA"/>
</dbReference>
<keyword evidence="4" id="KW-0812">Transmembrane</keyword>
<dbReference type="AlphaFoldDB" id="A0A5M3MQ68"/>
<dbReference type="Proteomes" id="UP000053558">
    <property type="component" value="Unassembled WGS sequence"/>
</dbReference>
<dbReference type="PANTHER" id="PTHR43827">
    <property type="entry name" value="2,5-DIKETO-D-GLUCONIC ACID REDUCTASE"/>
    <property type="match status" value="1"/>
</dbReference>
<keyword evidence="3" id="KW-0560">Oxidoreductase</keyword>
<evidence type="ECO:0000256" key="1">
    <source>
        <dbReference type="ARBA" id="ARBA00007905"/>
    </source>
</evidence>
<protein>
    <submittedName>
        <fullName evidence="6">Aldo keto reductase</fullName>
    </submittedName>
</protein>
<evidence type="ECO:0000256" key="4">
    <source>
        <dbReference type="SAM" id="Phobius"/>
    </source>
</evidence>
<evidence type="ECO:0000256" key="2">
    <source>
        <dbReference type="ARBA" id="ARBA00022857"/>
    </source>
</evidence>
<sequence length="362" mass="39970">MPFGTVKLNDGNELPVIAFGSGSSMKFHDITQYVKQAIDVGFHHLDTAYNYQTEQYVGLAIKETGVPRSELFITTKCGEGGHILNNIHSSIARLGVNSVNLYLSHVPEYLGDDYAAGWAQFELIKRTGLASSIGVSNFGVEEMQRLLKVANVKPAVNQIKLHPYNYESQKSLLQLCAEHGIVVQAYSSLDPITKYPEGALGKILAKSAAQRKATPTQMIFAWVLSKGAAIVTTSRSEEHLREYLEVADLTPLTPAEVAAIDAAGAAGPPSDQTIMVRIDRIRRTMVARKERLMTAVAIAANVGLCVYWAVKAIKAVNSPTWSWIEYWEKMQANYAVMGVVYVSTLSLWMYSYWTSKTRSLEL</sequence>
<gene>
    <name evidence="6" type="ORF">CONPUDRAFT_104451</name>
</gene>
<evidence type="ECO:0000259" key="5">
    <source>
        <dbReference type="Pfam" id="PF00248"/>
    </source>
</evidence>
<accession>A0A5M3MQ68</accession>
<dbReference type="InterPro" id="IPR020471">
    <property type="entry name" value="AKR"/>
</dbReference>
<keyword evidence="4" id="KW-1133">Transmembrane helix</keyword>
<dbReference type="KEGG" id="cput:CONPUDRAFT_104451"/>
<dbReference type="InterPro" id="IPR023210">
    <property type="entry name" value="NADP_OxRdtase_dom"/>
</dbReference>
<keyword evidence="4" id="KW-0472">Membrane</keyword>
<feature type="domain" description="NADP-dependent oxidoreductase" evidence="5">
    <location>
        <begin position="12"/>
        <end position="263"/>
    </location>
</feature>